<keyword evidence="1" id="KW-1133">Transmembrane helix</keyword>
<evidence type="ECO:0000313" key="2">
    <source>
        <dbReference type="EMBL" id="KWS02769.1"/>
    </source>
</evidence>
<feature type="transmembrane region" description="Helical" evidence="1">
    <location>
        <begin position="232"/>
        <end position="257"/>
    </location>
</feature>
<dbReference type="Proteomes" id="UP000023435">
    <property type="component" value="Unassembled WGS sequence"/>
</dbReference>
<keyword evidence="1" id="KW-0812">Transmembrane</keyword>
<feature type="transmembrane region" description="Helical" evidence="1">
    <location>
        <begin position="316"/>
        <end position="339"/>
    </location>
</feature>
<feature type="transmembrane region" description="Helical" evidence="1">
    <location>
        <begin position="96"/>
        <end position="118"/>
    </location>
</feature>
<accession>A0A108U572</accession>
<keyword evidence="1" id="KW-0472">Membrane</keyword>
<feature type="transmembrane region" description="Helical" evidence="1">
    <location>
        <begin position="198"/>
        <end position="220"/>
    </location>
</feature>
<reference evidence="2 3" key="1">
    <citation type="journal article" date="2014" name="Genome Announc.">
        <title>Draft Genome Sequence of Lysobacter capsici AZ78, a Bacterium Antagonistic to Plant-Pathogenic Oomycetes.</title>
        <authorList>
            <person name="Puopolo G."/>
            <person name="Sonego P."/>
            <person name="Engelen K."/>
            <person name="Pertot I."/>
        </authorList>
    </citation>
    <scope>NUCLEOTIDE SEQUENCE [LARGE SCALE GENOMIC DNA]</scope>
    <source>
        <strain evidence="2 3">AZ78</strain>
    </source>
</reference>
<dbReference type="EMBL" id="JAJA02000001">
    <property type="protein sequence ID" value="KWS02769.1"/>
    <property type="molecule type" value="Genomic_DNA"/>
</dbReference>
<name>A0A108U572_9GAMM</name>
<organism evidence="2 3">
    <name type="scientific">Lysobacter capsici AZ78</name>
    <dbReference type="NCBI Taxonomy" id="1444315"/>
    <lineage>
        <taxon>Bacteria</taxon>
        <taxon>Pseudomonadati</taxon>
        <taxon>Pseudomonadota</taxon>
        <taxon>Gammaproteobacteria</taxon>
        <taxon>Lysobacterales</taxon>
        <taxon>Lysobacteraceae</taxon>
        <taxon>Lysobacter</taxon>
    </lineage>
</organism>
<dbReference type="RefSeq" id="WP_051547025.1">
    <property type="nucleotide sequence ID" value="NZ_JAJA02000001.1"/>
</dbReference>
<gene>
    <name evidence="2" type="ORF">AZ78_0315</name>
</gene>
<feature type="transmembrane region" description="Helical" evidence="1">
    <location>
        <begin position="41"/>
        <end position="71"/>
    </location>
</feature>
<evidence type="ECO:0000313" key="3">
    <source>
        <dbReference type="Proteomes" id="UP000023435"/>
    </source>
</evidence>
<evidence type="ECO:0000256" key="1">
    <source>
        <dbReference type="SAM" id="Phobius"/>
    </source>
</evidence>
<comment type="caution">
    <text evidence="2">The sequence shown here is derived from an EMBL/GenBank/DDBJ whole genome shotgun (WGS) entry which is preliminary data.</text>
</comment>
<proteinExistence type="predicted"/>
<protein>
    <submittedName>
        <fullName evidence="2">ABC transporter, permease protein, putative</fullName>
    </submittedName>
</protein>
<keyword evidence="3" id="KW-1185">Reference proteome</keyword>
<dbReference type="AlphaFoldDB" id="A0A108U572"/>
<sequence length="348" mass="37480">MNATHDDLQAPPAARPMTTITPLQTFKMLLRREYWEHRGGFVWGPLIAGAIAIVLALITAIGLSAAFHYYLGKGDAHGVNLDFSSKAESAGQIGDLALSGGLAMVFMVFVFVVFFYALGSIYDERKDRSILFWKSLPVSDTQAVLSKLLWALVLAPALAAAIGLLVGLVLWILAWLTAVANGVDGASAIFVQAHPLRVVAQVLLSLPVYALWALPTVGWLMLCSAWARSVPFIWAVVIPLLACVFIGLVNVFLAIIAPDTGFPALRLAYIIGYRGLLSVVPGSWMLSPQIANDAQRAAVDGPQALTQSSIDFTTNLHALTTIDLWVGAVIGAAMVYGAIRLRRWRDEG</sequence>
<feature type="transmembrane region" description="Helical" evidence="1">
    <location>
        <begin position="148"/>
        <end position="178"/>
    </location>
</feature>